<dbReference type="PROSITE" id="PS50112">
    <property type="entry name" value="PAS"/>
    <property type="match status" value="1"/>
</dbReference>
<evidence type="ECO:0000313" key="3">
    <source>
        <dbReference type="Proteomes" id="UP000288951"/>
    </source>
</evidence>
<dbReference type="Pfam" id="PF08447">
    <property type="entry name" value="PAS_3"/>
    <property type="match status" value="1"/>
</dbReference>
<accession>A0A437U7Z7</accession>
<dbReference type="EMBL" id="RQSM01000004">
    <property type="protein sequence ID" value="RVU89743.1"/>
    <property type="molecule type" value="Genomic_DNA"/>
</dbReference>
<dbReference type="Gene3D" id="3.30.450.20">
    <property type="entry name" value="PAS domain"/>
    <property type="match status" value="1"/>
</dbReference>
<dbReference type="NCBIfam" id="TIGR00229">
    <property type="entry name" value="sensory_box"/>
    <property type="match status" value="1"/>
</dbReference>
<evidence type="ECO:0000259" key="1">
    <source>
        <dbReference type="PROSITE" id="PS50112"/>
    </source>
</evidence>
<dbReference type="InterPro" id="IPR013655">
    <property type="entry name" value="PAS_fold_3"/>
</dbReference>
<gene>
    <name evidence="2" type="ORF">EH230_13300</name>
</gene>
<organism evidence="2 3">
    <name type="scientific">Flavobacterium columnare</name>
    <dbReference type="NCBI Taxonomy" id="996"/>
    <lineage>
        <taxon>Bacteria</taxon>
        <taxon>Pseudomonadati</taxon>
        <taxon>Bacteroidota</taxon>
        <taxon>Flavobacteriia</taxon>
        <taxon>Flavobacteriales</taxon>
        <taxon>Flavobacteriaceae</taxon>
        <taxon>Flavobacterium</taxon>
    </lineage>
</organism>
<dbReference type="CDD" id="cd00130">
    <property type="entry name" value="PAS"/>
    <property type="match status" value="1"/>
</dbReference>
<protein>
    <submittedName>
        <fullName evidence="2">PAS domain S-box protein</fullName>
    </submittedName>
</protein>
<comment type="caution">
    <text evidence="2">The sequence shown here is derived from an EMBL/GenBank/DDBJ whole genome shotgun (WGS) entry which is preliminary data.</text>
</comment>
<proteinExistence type="predicted"/>
<name>A0A437U7Z7_9FLAO</name>
<feature type="domain" description="PAS" evidence="1">
    <location>
        <begin position="29"/>
        <end position="80"/>
    </location>
</feature>
<keyword evidence="3" id="KW-1185">Reference proteome</keyword>
<dbReference type="AlphaFoldDB" id="A0A437U7Z7"/>
<sequence length="197" mass="23171">MLMLNNVKPIPVDREVNWNKSRTIISKTDQYGTIISVNDVFLDVSGYAEKELLKQSHNVIRHPDMPKAIFKILWDNLKKGENFYGIVKNMAKSGEYYWVLTDFDIVDGNKGYQARRVAVPEDLVKKEIEPLYHRIRKLEEFYGADGGENYLKGFLEKEGKTYVEYIRHIIDKYTNSNFEEKVMTEEESRSFLRRLFG</sequence>
<dbReference type="InterPro" id="IPR035965">
    <property type="entry name" value="PAS-like_dom_sf"/>
</dbReference>
<dbReference type="InterPro" id="IPR000014">
    <property type="entry name" value="PAS"/>
</dbReference>
<evidence type="ECO:0000313" key="2">
    <source>
        <dbReference type="EMBL" id="RVU89743.1"/>
    </source>
</evidence>
<dbReference type="Proteomes" id="UP000288951">
    <property type="component" value="Unassembled WGS sequence"/>
</dbReference>
<dbReference type="SUPFAM" id="SSF55785">
    <property type="entry name" value="PYP-like sensor domain (PAS domain)"/>
    <property type="match status" value="1"/>
</dbReference>
<dbReference type="OrthoDB" id="9759607at2"/>
<reference evidence="2" key="1">
    <citation type="submission" date="2018-12" db="EMBL/GenBank/DDBJ databases">
        <title>Draft genome sequence of Flaovobacterium columnare ARS1 isolated from channel catfish in Alabama.</title>
        <authorList>
            <person name="Cai W."/>
            <person name="Arias C."/>
        </authorList>
    </citation>
    <scope>NUCLEOTIDE SEQUENCE [LARGE SCALE GENOMIC DNA]</scope>
    <source>
        <strain evidence="2">ARS1</strain>
    </source>
</reference>